<dbReference type="PROSITE" id="PS50889">
    <property type="entry name" value="S4"/>
    <property type="match status" value="1"/>
</dbReference>
<evidence type="ECO:0000256" key="6">
    <source>
        <dbReference type="PROSITE-ProRule" id="PRU00182"/>
    </source>
</evidence>
<feature type="active site" evidence="5">
    <location>
        <position position="144"/>
    </location>
</feature>
<sequence>MTKNNENIEEIITLTVPVDAGRIDKYLANELENMSRSKIQLLIDEQNILVNDEPIKSNYKVQSQDEIQISIPEPEPIDVIPEDIPLEIIYQDEDIAVINKPQGMVVHPAAGHNHGTLVNALLHHIKDLSGINGKIRPGIVHRLDKDTSGILVIAKNDEAHVKLSEQLQDRSMQRKYWAIVHGVLSHNHGTIDAPIGRDPKNRQQFTVVTGGKESISHFRVLERFKDYSLLEVSLETGRTHQIRVHLKYINFPIAGDEVYGPKKTLKGNGQFLHAHTVEFTHPRTGNLMHFEAEVPSTFEGALEELRLDS</sequence>
<dbReference type="Proteomes" id="UP000184128">
    <property type="component" value="Unassembled WGS sequence"/>
</dbReference>
<dbReference type="FunFam" id="3.30.2350.10:FF:000006">
    <property type="entry name" value="Pseudouridine synthase"/>
    <property type="match status" value="1"/>
</dbReference>
<comment type="function">
    <text evidence="7">Responsible for synthesis of pseudouridine from uracil.</text>
</comment>
<keyword evidence="3 6" id="KW-0694">RNA-binding</keyword>
<dbReference type="Gene3D" id="3.10.290.10">
    <property type="entry name" value="RNA-binding S4 domain"/>
    <property type="match status" value="1"/>
</dbReference>
<evidence type="ECO:0000313" key="9">
    <source>
        <dbReference type="EMBL" id="SHF01203.1"/>
    </source>
</evidence>
<protein>
    <recommendedName>
        <fullName evidence="7">Pseudouridine synthase</fullName>
        <ecNumber evidence="7">5.4.99.-</ecNumber>
    </recommendedName>
</protein>
<dbReference type="Pfam" id="PF00849">
    <property type="entry name" value="PseudoU_synth_2"/>
    <property type="match status" value="1"/>
</dbReference>
<dbReference type="STRING" id="1121025.SAMN02745249_01618"/>
<dbReference type="GO" id="GO:0003723">
    <property type="term" value="F:RNA binding"/>
    <property type="evidence" value="ECO:0007669"/>
    <property type="project" value="UniProtKB-KW"/>
</dbReference>
<evidence type="ECO:0000256" key="3">
    <source>
        <dbReference type="ARBA" id="ARBA00022884"/>
    </source>
</evidence>
<feature type="domain" description="RNA-binding S4" evidence="8">
    <location>
        <begin position="21"/>
        <end position="85"/>
    </location>
</feature>
<dbReference type="PROSITE" id="PS01129">
    <property type="entry name" value="PSI_RLU"/>
    <property type="match status" value="1"/>
</dbReference>
<evidence type="ECO:0000256" key="1">
    <source>
        <dbReference type="ARBA" id="ARBA00000073"/>
    </source>
</evidence>
<dbReference type="Pfam" id="PF01479">
    <property type="entry name" value="S4"/>
    <property type="match status" value="1"/>
</dbReference>
<dbReference type="GO" id="GO:0000455">
    <property type="term" value="P:enzyme-directed rRNA pseudouridine synthesis"/>
    <property type="evidence" value="ECO:0007669"/>
    <property type="project" value="UniProtKB-ARBA"/>
</dbReference>
<dbReference type="InterPro" id="IPR006224">
    <property type="entry name" value="PsdUridine_synth_RluA-like_CS"/>
</dbReference>
<dbReference type="CDD" id="cd02869">
    <property type="entry name" value="PseudoU_synth_RluA_like"/>
    <property type="match status" value="1"/>
</dbReference>
<dbReference type="PANTHER" id="PTHR21600:SF44">
    <property type="entry name" value="RIBOSOMAL LARGE SUBUNIT PSEUDOURIDINE SYNTHASE D"/>
    <property type="match status" value="1"/>
</dbReference>
<dbReference type="EMBL" id="FQUF01000026">
    <property type="protein sequence ID" value="SHF01203.1"/>
    <property type="molecule type" value="Genomic_DNA"/>
</dbReference>
<evidence type="ECO:0000256" key="4">
    <source>
        <dbReference type="ARBA" id="ARBA00023235"/>
    </source>
</evidence>
<evidence type="ECO:0000256" key="2">
    <source>
        <dbReference type="ARBA" id="ARBA00010876"/>
    </source>
</evidence>
<evidence type="ECO:0000259" key="8">
    <source>
        <dbReference type="SMART" id="SM00363"/>
    </source>
</evidence>
<dbReference type="InterPro" id="IPR050188">
    <property type="entry name" value="RluA_PseudoU_synthase"/>
</dbReference>
<comment type="similarity">
    <text evidence="2 7">Belongs to the pseudouridine synthase RluA family.</text>
</comment>
<gene>
    <name evidence="9" type="ORF">SAMN02745249_01618</name>
</gene>
<dbReference type="InterPro" id="IPR002942">
    <property type="entry name" value="S4_RNA-bd"/>
</dbReference>
<dbReference type="InterPro" id="IPR020103">
    <property type="entry name" value="PsdUridine_synth_cat_dom_sf"/>
</dbReference>
<dbReference type="InterPro" id="IPR006225">
    <property type="entry name" value="PsdUridine_synth_RluC/D"/>
</dbReference>
<proteinExistence type="inferred from homology"/>
<dbReference type="InterPro" id="IPR006145">
    <property type="entry name" value="PsdUridine_synth_RsuA/RluA"/>
</dbReference>
<dbReference type="SUPFAM" id="SSF55120">
    <property type="entry name" value="Pseudouridine synthase"/>
    <property type="match status" value="1"/>
</dbReference>
<dbReference type="PANTHER" id="PTHR21600">
    <property type="entry name" value="MITOCHONDRIAL RNA PSEUDOURIDINE SYNTHASE"/>
    <property type="match status" value="1"/>
</dbReference>
<dbReference type="Gene3D" id="3.30.2350.10">
    <property type="entry name" value="Pseudouridine synthase"/>
    <property type="match status" value="1"/>
</dbReference>
<organism evidence="9 10">
    <name type="scientific">Atopostipes suicloacalis DSM 15692</name>
    <dbReference type="NCBI Taxonomy" id="1121025"/>
    <lineage>
        <taxon>Bacteria</taxon>
        <taxon>Bacillati</taxon>
        <taxon>Bacillota</taxon>
        <taxon>Bacilli</taxon>
        <taxon>Lactobacillales</taxon>
        <taxon>Carnobacteriaceae</taxon>
        <taxon>Atopostipes</taxon>
    </lineage>
</organism>
<keyword evidence="10" id="KW-1185">Reference proteome</keyword>
<dbReference type="EC" id="5.4.99.-" evidence="7"/>
<evidence type="ECO:0000256" key="5">
    <source>
        <dbReference type="PIRSR" id="PIRSR606225-1"/>
    </source>
</evidence>
<dbReference type="AlphaFoldDB" id="A0A1M4Y6K3"/>
<dbReference type="CDD" id="cd00165">
    <property type="entry name" value="S4"/>
    <property type="match status" value="1"/>
</dbReference>
<dbReference type="SMART" id="SM00363">
    <property type="entry name" value="S4"/>
    <property type="match status" value="1"/>
</dbReference>
<reference evidence="9 10" key="1">
    <citation type="submission" date="2016-11" db="EMBL/GenBank/DDBJ databases">
        <authorList>
            <person name="Jaros S."/>
            <person name="Januszkiewicz K."/>
            <person name="Wedrychowicz H."/>
        </authorList>
    </citation>
    <scope>NUCLEOTIDE SEQUENCE [LARGE SCALE GENOMIC DNA]</scope>
    <source>
        <strain evidence="9 10">DSM 15692</strain>
    </source>
</reference>
<comment type="catalytic activity">
    <reaction evidence="1 7">
        <text>a uridine in RNA = a pseudouridine in RNA</text>
        <dbReference type="Rhea" id="RHEA:48348"/>
        <dbReference type="Rhea" id="RHEA-COMP:12068"/>
        <dbReference type="Rhea" id="RHEA-COMP:12069"/>
        <dbReference type="ChEBI" id="CHEBI:65314"/>
        <dbReference type="ChEBI" id="CHEBI:65315"/>
    </reaction>
</comment>
<dbReference type="GO" id="GO:0120159">
    <property type="term" value="F:rRNA pseudouridine synthase activity"/>
    <property type="evidence" value="ECO:0007669"/>
    <property type="project" value="UniProtKB-ARBA"/>
</dbReference>
<keyword evidence="4 7" id="KW-0413">Isomerase</keyword>
<evidence type="ECO:0000313" key="10">
    <source>
        <dbReference type="Proteomes" id="UP000184128"/>
    </source>
</evidence>
<dbReference type="NCBIfam" id="TIGR00005">
    <property type="entry name" value="rluA_subfam"/>
    <property type="match status" value="1"/>
</dbReference>
<evidence type="ECO:0000256" key="7">
    <source>
        <dbReference type="RuleBase" id="RU362028"/>
    </source>
</evidence>
<dbReference type="InterPro" id="IPR036986">
    <property type="entry name" value="S4_RNA-bd_sf"/>
</dbReference>
<dbReference type="SUPFAM" id="SSF55174">
    <property type="entry name" value="Alpha-L RNA-binding motif"/>
    <property type="match status" value="1"/>
</dbReference>
<accession>A0A1M4Y6K3</accession>
<name>A0A1M4Y6K3_9LACT</name>